<sequence length="58" mass="6448">MKKLLQVMLIASFPSVEKSEIERIIREKATRVAEGGEEENVMAKRLSKEAISNADEGS</sequence>
<accession>A0A178VKI7</accession>
<evidence type="ECO:0000313" key="1">
    <source>
        <dbReference type="EMBL" id="OAP06294.1"/>
    </source>
</evidence>
<comment type="caution">
    <text evidence="1">The sequence shown here is derived from an EMBL/GenBank/DDBJ whole genome shotgun (WGS) entry which is preliminary data.</text>
</comment>
<name>A0A178VKI7_ARATH</name>
<dbReference type="Proteomes" id="UP000078284">
    <property type="component" value="Chromosome 3"/>
</dbReference>
<proteinExistence type="predicted"/>
<dbReference type="PANTHER" id="PTHR36770">
    <property type="entry name" value="PHOTOSYSTEM I ASSEMBLY FACTOR PSA3, CHLOROPLASTIC"/>
    <property type="match status" value="1"/>
</dbReference>
<evidence type="ECO:0000313" key="2">
    <source>
        <dbReference type="Proteomes" id="UP000078284"/>
    </source>
</evidence>
<dbReference type="AlphaFoldDB" id="A0A178VKI7"/>
<gene>
    <name evidence="1" type="ordered locus">AXX17_At3g49460</name>
</gene>
<organism evidence="1 2">
    <name type="scientific">Arabidopsis thaliana</name>
    <name type="common">Mouse-ear cress</name>
    <dbReference type="NCBI Taxonomy" id="3702"/>
    <lineage>
        <taxon>Eukaryota</taxon>
        <taxon>Viridiplantae</taxon>
        <taxon>Streptophyta</taxon>
        <taxon>Embryophyta</taxon>
        <taxon>Tracheophyta</taxon>
        <taxon>Spermatophyta</taxon>
        <taxon>Magnoliopsida</taxon>
        <taxon>eudicotyledons</taxon>
        <taxon>Gunneridae</taxon>
        <taxon>Pentapetalae</taxon>
        <taxon>rosids</taxon>
        <taxon>malvids</taxon>
        <taxon>Brassicales</taxon>
        <taxon>Brassicaceae</taxon>
        <taxon>Camelineae</taxon>
        <taxon>Arabidopsis</taxon>
    </lineage>
</organism>
<dbReference type="InterPro" id="IPR037736">
    <property type="entry name" value="PSA3"/>
</dbReference>
<protein>
    <submittedName>
        <fullName evidence="1">Uncharacterized protein</fullName>
    </submittedName>
</protein>
<dbReference type="PANTHER" id="PTHR36770:SF1">
    <property type="entry name" value="PHOTOSYSTEM I ASSEMBLY FACTOR PSA3, CHLOROPLASTIC"/>
    <property type="match status" value="1"/>
</dbReference>
<dbReference type="EMBL" id="LUHQ01000003">
    <property type="protein sequence ID" value="OAP06294.1"/>
    <property type="molecule type" value="Genomic_DNA"/>
</dbReference>
<reference evidence="2" key="1">
    <citation type="journal article" date="2016" name="Proc. Natl. Acad. Sci. U.S.A.">
        <title>Chromosome-level assembly of Arabidopsis thaliana Ler reveals the extent of translocation and inversion polymorphisms.</title>
        <authorList>
            <person name="Zapata L."/>
            <person name="Ding J."/>
            <person name="Willing E.M."/>
            <person name="Hartwig B."/>
            <person name="Bezdan D."/>
            <person name="Jiao W.B."/>
            <person name="Patel V."/>
            <person name="Velikkakam James G."/>
            <person name="Koornneef M."/>
            <person name="Ossowski S."/>
            <person name="Schneeberger K."/>
        </authorList>
    </citation>
    <scope>NUCLEOTIDE SEQUENCE [LARGE SCALE GENOMIC DNA]</scope>
    <source>
        <strain evidence="2">cv. Landsberg erecta</strain>
    </source>
</reference>
<dbReference type="GO" id="GO:0048564">
    <property type="term" value="P:photosystem I assembly"/>
    <property type="evidence" value="ECO:0007669"/>
    <property type="project" value="InterPro"/>
</dbReference>